<dbReference type="EMBL" id="LKLN01000021">
    <property type="protein sequence ID" value="KSU06742.1"/>
    <property type="molecule type" value="Genomic_DNA"/>
</dbReference>
<gene>
    <name evidence="1" type="ORF">KF282_0899</name>
</gene>
<dbReference type="InterPro" id="IPR014918">
    <property type="entry name" value="Phage_tail_3"/>
</dbReference>
<protein>
    <submittedName>
        <fullName evidence="1">Phage tail fiber</fullName>
    </submittedName>
</protein>
<sequence>MTTFAGLLSKGAVLSYKDGSTTKTIAAVKSIPAMGADPEKVDVTHLGSDKKAYIAGIQDTDNMEFAIIYQGDNFKDIDTLVKTGKSVDWTVTYSDGLKVTFTGQPSYKFDGVEVNQALGFNLVVVVSEGPDFTPVSSPS</sequence>
<dbReference type="Proteomes" id="UP000053058">
    <property type="component" value="Unassembled WGS sequence"/>
</dbReference>
<dbReference type="RefSeq" id="WP_058219330.1">
    <property type="nucleotide sequence ID" value="NZ_LKLN01000021.1"/>
</dbReference>
<organism evidence="1 2">
    <name type="scientific">Lactococcus lactis subsp. lactis</name>
    <name type="common">Streptococcus lactis</name>
    <dbReference type="NCBI Taxonomy" id="1360"/>
    <lineage>
        <taxon>Bacteria</taxon>
        <taxon>Bacillati</taxon>
        <taxon>Bacillota</taxon>
        <taxon>Bacilli</taxon>
        <taxon>Lactobacillales</taxon>
        <taxon>Streptococcaceae</taxon>
        <taxon>Lactococcus</taxon>
    </lineage>
</organism>
<name>A0A0V8CZI9_LACLL</name>
<accession>A0A0V8CZI9</accession>
<evidence type="ECO:0000313" key="1">
    <source>
        <dbReference type="EMBL" id="KSU06742.1"/>
    </source>
</evidence>
<reference evidence="2" key="1">
    <citation type="submission" date="2015-10" db="EMBL/GenBank/DDBJ databases">
        <title>Draft Genome Sequences of 11 Lactococcus lactis subspecies cremoris strains.</title>
        <authorList>
            <person name="Wels M."/>
            <person name="Backus L."/>
            <person name="Boekhorst J."/>
            <person name="Dijkstra A."/>
            <person name="Beerthuizen M."/>
            <person name="Kelly W."/>
            <person name="Siezen R."/>
            <person name="Bachmann H."/>
            <person name="Van Hijum S."/>
        </authorList>
    </citation>
    <scope>NUCLEOTIDE SEQUENCE [LARGE SCALE GENOMIC DNA]</scope>
    <source>
        <strain evidence="2">KF282</strain>
    </source>
</reference>
<dbReference type="Gene3D" id="4.10.410.40">
    <property type="match status" value="1"/>
</dbReference>
<dbReference type="AlphaFoldDB" id="A0A0V8CZI9"/>
<evidence type="ECO:0000313" key="2">
    <source>
        <dbReference type="Proteomes" id="UP000053058"/>
    </source>
</evidence>
<dbReference type="Pfam" id="PF08813">
    <property type="entry name" value="Phage_tail_3"/>
    <property type="match status" value="1"/>
</dbReference>
<comment type="caution">
    <text evidence="1">The sequence shown here is derived from an EMBL/GenBank/DDBJ whole genome shotgun (WGS) entry which is preliminary data.</text>
</comment>
<dbReference type="PATRIC" id="fig|1360.105.peg.2652"/>
<proteinExistence type="predicted"/>